<organism evidence="1 2">
    <name type="scientific">Carpediemonas membranifera</name>
    <dbReference type="NCBI Taxonomy" id="201153"/>
    <lineage>
        <taxon>Eukaryota</taxon>
        <taxon>Metamonada</taxon>
        <taxon>Carpediemonas-like organisms</taxon>
        <taxon>Carpediemonas</taxon>
    </lineage>
</organism>
<dbReference type="SUPFAM" id="SSF50985">
    <property type="entry name" value="RCC1/BLIP-II"/>
    <property type="match status" value="1"/>
</dbReference>
<dbReference type="Gene3D" id="2.130.10.30">
    <property type="entry name" value="Regulator of chromosome condensation 1/beta-lactamase-inhibitor protein II"/>
    <property type="match status" value="2"/>
</dbReference>
<protein>
    <submittedName>
        <fullName evidence="1">BTK-BINDING PROTEIN-RELATED</fullName>
    </submittedName>
</protein>
<dbReference type="Pfam" id="PF00415">
    <property type="entry name" value="RCC1"/>
    <property type="match status" value="1"/>
</dbReference>
<gene>
    <name evidence="1" type="ORF">J8273_3571</name>
</gene>
<dbReference type="InterPro" id="IPR000408">
    <property type="entry name" value="Reg_chr_condens"/>
</dbReference>
<dbReference type="InterPro" id="IPR051553">
    <property type="entry name" value="Ran_GTPase-activating"/>
</dbReference>
<proteinExistence type="predicted"/>
<sequence>MEQLPKHLIAHILIESAHQACWFLSRSFSEAKSHFDSEKSESKEDGVSFVQYRGHIYAKGNNVFHQVSLASSPWVSHFTPIRLPAKTAPADRIELRASHGSVFVLNRTHGTVYAWGCNTANKLGMLGPTVVTAPRAVRVQSKVSEIIPCDACTFFRAVSENTGSSDWFGAGDNDTGCLGLGHTRDVTHPTRVPWFSQISRVWSAWGSTFMRTDKGALLACGSNDYNTLGHGTESILGTVVPILTPVSLGFGRNGPSVTRVVRAFRATFIIVGRRCFVCGINDVGQLGQPSQRDISTPVELDFPVDDVASFARSTVFRTESQLIILAKPPDKANGDEMHSVTPTQLRLLSLPWAITRIIVGFNALFVKRADSVWLAWGADAVGQLGVGSCQELVSDWAEVKIDSEIESIYMVSGITVFRTVEGFFACGRNESSELGVGTTQPTVFIPMRVESMSELPPECPEVSWVESVDGRPTHRALASCYTSDDEAEDAASE</sequence>
<evidence type="ECO:0000313" key="2">
    <source>
        <dbReference type="Proteomes" id="UP000717585"/>
    </source>
</evidence>
<name>A0A8J6BAP4_9EUKA</name>
<dbReference type="EMBL" id="JAHDYR010000025">
    <property type="protein sequence ID" value="KAG9393432.1"/>
    <property type="molecule type" value="Genomic_DNA"/>
</dbReference>
<evidence type="ECO:0000313" key="1">
    <source>
        <dbReference type="EMBL" id="KAG9393432.1"/>
    </source>
</evidence>
<dbReference type="PANTHER" id="PTHR45982">
    <property type="entry name" value="REGULATOR OF CHROMOSOME CONDENSATION"/>
    <property type="match status" value="1"/>
</dbReference>
<dbReference type="PANTHER" id="PTHR45982:SF1">
    <property type="entry name" value="REGULATOR OF CHROMOSOME CONDENSATION"/>
    <property type="match status" value="1"/>
</dbReference>
<dbReference type="Proteomes" id="UP000717585">
    <property type="component" value="Unassembled WGS sequence"/>
</dbReference>
<dbReference type="GO" id="GO:0005085">
    <property type="term" value="F:guanyl-nucleotide exchange factor activity"/>
    <property type="evidence" value="ECO:0007669"/>
    <property type="project" value="TreeGrafter"/>
</dbReference>
<accession>A0A8J6BAP4</accession>
<dbReference type="OrthoDB" id="5981550at2759"/>
<keyword evidence="2" id="KW-1185">Reference proteome</keyword>
<dbReference type="AlphaFoldDB" id="A0A8J6BAP4"/>
<reference evidence="1" key="1">
    <citation type="submission" date="2021-05" db="EMBL/GenBank/DDBJ databases">
        <title>A free-living protist that lacks canonical eukaryotic 1 DNA replication and segregation systems.</title>
        <authorList>
            <person name="Salas-Leiva D.E."/>
            <person name="Tromer E.C."/>
            <person name="Curtis B.A."/>
            <person name="Jerlstrom-Hultqvist J."/>
            <person name="Kolisko M."/>
            <person name="Yi Z."/>
            <person name="Salas-Leiva J.S."/>
            <person name="Gallot-Lavallee L."/>
            <person name="Kops G.J.P.L."/>
            <person name="Archibald J.M."/>
            <person name="Simpson A.G.B."/>
            <person name="Roger A.J."/>
        </authorList>
    </citation>
    <scope>NUCLEOTIDE SEQUENCE</scope>
    <source>
        <strain evidence="1">BICM</strain>
    </source>
</reference>
<dbReference type="InterPro" id="IPR009091">
    <property type="entry name" value="RCC1/BLIP-II"/>
</dbReference>
<comment type="caution">
    <text evidence="1">The sequence shown here is derived from an EMBL/GenBank/DDBJ whole genome shotgun (WGS) entry which is preliminary data.</text>
</comment>
<dbReference type="GO" id="GO:0005737">
    <property type="term" value="C:cytoplasm"/>
    <property type="evidence" value="ECO:0007669"/>
    <property type="project" value="TreeGrafter"/>
</dbReference>